<name>A0A6C0KGA8_9ZZZZ</name>
<dbReference type="GO" id="GO:0010468">
    <property type="term" value="P:regulation of gene expression"/>
    <property type="evidence" value="ECO:0007669"/>
    <property type="project" value="UniProtKB-ARBA"/>
</dbReference>
<sequence>MEEGASAPCVEFLLTQDEYNMFFRKFASCKRSCALCGESTHPTELCIVYRTKMCSHFQTGRCRFGDGCTFAHSQADLRVHPAADRPHKNRGL</sequence>
<protein>
    <recommendedName>
        <fullName evidence="4">C3H1-type domain-containing protein</fullName>
    </recommendedName>
</protein>
<reference evidence="5" key="1">
    <citation type="journal article" date="2020" name="Nature">
        <title>Giant virus diversity and host interactions through global metagenomics.</title>
        <authorList>
            <person name="Schulz F."/>
            <person name="Roux S."/>
            <person name="Paez-Espino D."/>
            <person name="Jungbluth S."/>
            <person name="Walsh D.A."/>
            <person name="Denef V.J."/>
            <person name="McMahon K.D."/>
            <person name="Konstantinidis K.T."/>
            <person name="Eloe-Fadrosh E.A."/>
            <person name="Kyrpides N.C."/>
            <person name="Woyke T."/>
        </authorList>
    </citation>
    <scope>NUCLEOTIDE SEQUENCE</scope>
    <source>
        <strain evidence="5">GVMAG-S-1103017-68</strain>
    </source>
</reference>
<keyword evidence="2" id="KW-0863">Zinc-finger</keyword>
<dbReference type="Pfam" id="PF18044">
    <property type="entry name" value="zf-CCCH_4"/>
    <property type="match status" value="1"/>
</dbReference>
<dbReference type="AlphaFoldDB" id="A0A6C0KGA8"/>
<dbReference type="EMBL" id="MN740855">
    <property type="protein sequence ID" value="QHU15368.1"/>
    <property type="molecule type" value="Genomic_DNA"/>
</dbReference>
<dbReference type="GO" id="GO:0008270">
    <property type="term" value="F:zinc ion binding"/>
    <property type="evidence" value="ECO:0007669"/>
    <property type="project" value="UniProtKB-KW"/>
</dbReference>
<evidence type="ECO:0000256" key="3">
    <source>
        <dbReference type="ARBA" id="ARBA00022833"/>
    </source>
</evidence>
<feature type="domain" description="C3H1-type" evidence="4">
    <location>
        <begin position="49"/>
        <end position="75"/>
    </location>
</feature>
<evidence type="ECO:0000256" key="2">
    <source>
        <dbReference type="ARBA" id="ARBA00022771"/>
    </source>
</evidence>
<dbReference type="FunFam" id="4.10.1000.10:FF:000003">
    <property type="entry name" value="Zinc finger CCCH domain-containing protein"/>
    <property type="match status" value="1"/>
</dbReference>
<dbReference type="SMART" id="SM00356">
    <property type="entry name" value="ZnF_C3H1"/>
    <property type="match status" value="1"/>
</dbReference>
<keyword evidence="3" id="KW-0862">Zinc</keyword>
<organism evidence="5">
    <name type="scientific">viral metagenome</name>
    <dbReference type="NCBI Taxonomy" id="1070528"/>
    <lineage>
        <taxon>unclassified sequences</taxon>
        <taxon>metagenomes</taxon>
        <taxon>organismal metagenomes</taxon>
    </lineage>
</organism>
<evidence type="ECO:0000259" key="4">
    <source>
        <dbReference type="PROSITE" id="PS50103"/>
    </source>
</evidence>
<keyword evidence="1" id="KW-0479">Metal-binding</keyword>
<dbReference type="PROSITE" id="PS50103">
    <property type="entry name" value="ZF_C3H1"/>
    <property type="match status" value="1"/>
</dbReference>
<dbReference type="InterPro" id="IPR041367">
    <property type="entry name" value="Znf-CCCH_4"/>
</dbReference>
<evidence type="ECO:0000256" key="1">
    <source>
        <dbReference type="ARBA" id="ARBA00022723"/>
    </source>
</evidence>
<accession>A0A6C0KGA8</accession>
<dbReference type="SUPFAM" id="SSF90229">
    <property type="entry name" value="CCCH zinc finger"/>
    <property type="match status" value="1"/>
</dbReference>
<dbReference type="GO" id="GO:0051252">
    <property type="term" value="P:regulation of RNA metabolic process"/>
    <property type="evidence" value="ECO:0007669"/>
    <property type="project" value="UniProtKB-ARBA"/>
</dbReference>
<dbReference type="InterPro" id="IPR036855">
    <property type="entry name" value="Znf_CCCH_sf"/>
</dbReference>
<evidence type="ECO:0000313" key="5">
    <source>
        <dbReference type="EMBL" id="QHU15368.1"/>
    </source>
</evidence>
<dbReference type="InterPro" id="IPR000571">
    <property type="entry name" value="Znf_CCCH"/>
</dbReference>
<proteinExistence type="predicted"/>
<dbReference type="Gene3D" id="4.10.1000.10">
    <property type="entry name" value="Zinc finger, CCCH-type"/>
    <property type="match status" value="1"/>
</dbReference>